<proteinExistence type="predicted"/>
<dbReference type="AlphaFoldDB" id="A0A917PFZ7"/>
<organism evidence="1 2">
    <name type="scientific">Agromyces bauzanensis</name>
    <dbReference type="NCBI Taxonomy" id="1308924"/>
    <lineage>
        <taxon>Bacteria</taxon>
        <taxon>Bacillati</taxon>
        <taxon>Actinomycetota</taxon>
        <taxon>Actinomycetes</taxon>
        <taxon>Micrococcales</taxon>
        <taxon>Microbacteriaceae</taxon>
        <taxon>Agromyces</taxon>
    </lineage>
</organism>
<evidence type="ECO:0000313" key="2">
    <source>
        <dbReference type="Proteomes" id="UP000636956"/>
    </source>
</evidence>
<keyword evidence="2" id="KW-1185">Reference proteome</keyword>
<dbReference type="EMBL" id="BMMD01000005">
    <property type="protein sequence ID" value="GGJ75769.1"/>
    <property type="molecule type" value="Genomic_DNA"/>
</dbReference>
<evidence type="ECO:0000313" key="1">
    <source>
        <dbReference type="EMBL" id="GGJ75769.1"/>
    </source>
</evidence>
<sequence length="83" mass="8996">MQTIYNVVGSKADILSAVLDAHAQGPEAPRSVPEFLAERSGQAVDAEALLDMLADWFVEVHERTAPRYRDWLRASLAGAIACG</sequence>
<dbReference type="Proteomes" id="UP000636956">
    <property type="component" value="Unassembled WGS sequence"/>
</dbReference>
<name>A0A917PFZ7_9MICO</name>
<comment type="caution">
    <text evidence="1">The sequence shown here is derived from an EMBL/GenBank/DDBJ whole genome shotgun (WGS) entry which is preliminary data.</text>
</comment>
<reference evidence="1" key="1">
    <citation type="journal article" date="2014" name="Int. J. Syst. Evol. Microbiol.">
        <title>Complete genome sequence of Corynebacterium casei LMG S-19264T (=DSM 44701T), isolated from a smear-ripened cheese.</title>
        <authorList>
            <consortium name="US DOE Joint Genome Institute (JGI-PGF)"/>
            <person name="Walter F."/>
            <person name="Albersmeier A."/>
            <person name="Kalinowski J."/>
            <person name="Ruckert C."/>
        </authorList>
    </citation>
    <scope>NUCLEOTIDE SEQUENCE</scope>
    <source>
        <strain evidence="1">CGMCC 1.8984</strain>
    </source>
</reference>
<accession>A0A917PFZ7</accession>
<protein>
    <submittedName>
        <fullName evidence="1">Uncharacterized protein</fullName>
    </submittedName>
</protein>
<reference evidence="1" key="2">
    <citation type="submission" date="2020-09" db="EMBL/GenBank/DDBJ databases">
        <authorList>
            <person name="Sun Q."/>
            <person name="Zhou Y."/>
        </authorList>
    </citation>
    <scope>NUCLEOTIDE SEQUENCE</scope>
    <source>
        <strain evidence="1">CGMCC 1.8984</strain>
    </source>
</reference>
<gene>
    <name evidence="1" type="ORF">GCM10011372_12500</name>
</gene>